<keyword evidence="2" id="KW-1185">Reference proteome</keyword>
<reference evidence="1 2" key="1">
    <citation type="journal article" date="2010" name="PLoS Biol.">
        <title>Multi-platform next-generation sequencing of the domestic turkey (Meleagris gallopavo): genome assembly and analysis.</title>
        <authorList>
            <person name="Dalloul R.A."/>
            <person name="Long J.A."/>
            <person name="Zimin A.V."/>
            <person name="Aslam L."/>
            <person name="Beal K."/>
            <person name="Blomberg L.A."/>
            <person name="Bouffard P."/>
            <person name="Burt D.W."/>
            <person name="Crasta O."/>
            <person name="Crooijmans R.P."/>
            <person name="Cooper K."/>
            <person name="Coulombe R.A."/>
            <person name="De S."/>
            <person name="Delany M.E."/>
            <person name="Dodgson J.B."/>
            <person name="Dong J.J."/>
            <person name="Evans C."/>
            <person name="Frederickson K.M."/>
            <person name="Flicek P."/>
            <person name="Florea L."/>
            <person name="Folkerts O."/>
            <person name="Groenen M.A."/>
            <person name="Harkins T.T."/>
            <person name="Herrero J."/>
            <person name="Hoffmann S."/>
            <person name="Megens H.J."/>
            <person name="Jiang A."/>
            <person name="de Jong P."/>
            <person name="Kaiser P."/>
            <person name="Kim H."/>
            <person name="Kim K.W."/>
            <person name="Kim S."/>
            <person name="Langenberger D."/>
            <person name="Lee M.K."/>
            <person name="Lee T."/>
            <person name="Mane S."/>
            <person name="Marcais G."/>
            <person name="Marz M."/>
            <person name="McElroy A.P."/>
            <person name="Modise T."/>
            <person name="Nefedov M."/>
            <person name="Notredame C."/>
            <person name="Paton I.R."/>
            <person name="Payne W.S."/>
            <person name="Pertea G."/>
            <person name="Prickett D."/>
            <person name="Puiu D."/>
            <person name="Qioa D."/>
            <person name="Raineri E."/>
            <person name="Ruffier M."/>
            <person name="Salzberg S.L."/>
            <person name="Schatz M.C."/>
            <person name="Scheuring C."/>
            <person name="Schmidt C.J."/>
            <person name="Schroeder S."/>
            <person name="Searle S.M."/>
            <person name="Smith E.J."/>
            <person name="Smith J."/>
            <person name="Sonstegard T.S."/>
            <person name="Stadler P.F."/>
            <person name="Tafer H."/>
            <person name="Tu Z.J."/>
            <person name="Van Tassell C.P."/>
            <person name="Vilella A.J."/>
            <person name="Williams K.P."/>
            <person name="Yorke J.A."/>
            <person name="Zhang L."/>
            <person name="Zhang H.B."/>
            <person name="Zhang X."/>
            <person name="Zhang Y."/>
            <person name="Reed K.M."/>
        </authorList>
    </citation>
    <scope>NUCLEOTIDE SEQUENCE [LARGE SCALE GENOMIC DNA]</scope>
</reference>
<dbReference type="InParanoid" id="A0A803YJD2"/>
<evidence type="ECO:0000313" key="1">
    <source>
        <dbReference type="Ensembl" id="ENSMGAP00000031880.1"/>
    </source>
</evidence>
<evidence type="ECO:0000313" key="2">
    <source>
        <dbReference type="Proteomes" id="UP000001645"/>
    </source>
</evidence>
<reference evidence="1" key="2">
    <citation type="submission" date="2025-08" db="UniProtKB">
        <authorList>
            <consortium name="Ensembl"/>
        </authorList>
    </citation>
    <scope>IDENTIFICATION</scope>
</reference>
<protein>
    <submittedName>
        <fullName evidence="1">Uncharacterized protein</fullName>
    </submittedName>
</protein>
<dbReference type="AlphaFoldDB" id="A0A803YJD2"/>
<name>A0A803YJD2_MELGA</name>
<sequence length="121" mass="13290">VQFEPCISCHSSSLMIYFPAAFSYPSSPAASPWQAELCSSPRTWNTVPPKTLSNCPSVSAYVQEEDQELLAHLQLNTLVHLLDVSWCQGNLSANYFSRNSKGSCSTLADNGRKGKREVGFT</sequence>
<organism evidence="1 2">
    <name type="scientific">Meleagris gallopavo</name>
    <name type="common">Wild turkey</name>
    <dbReference type="NCBI Taxonomy" id="9103"/>
    <lineage>
        <taxon>Eukaryota</taxon>
        <taxon>Metazoa</taxon>
        <taxon>Chordata</taxon>
        <taxon>Craniata</taxon>
        <taxon>Vertebrata</taxon>
        <taxon>Euteleostomi</taxon>
        <taxon>Archelosauria</taxon>
        <taxon>Archosauria</taxon>
        <taxon>Dinosauria</taxon>
        <taxon>Saurischia</taxon>
        <taxon>Theropoda</taxon>
        <taxon>Coelurosauria</taxon>
        <taxon>Aves</taxon>
        <taxon>Neognathae</taxon>
        <taxon>Galloanserae</taxon>
        <taxon>Galliformes</taxon>
        <taxon>Phasianidae</taxon>
        <taxon>Meleagridinae</taxon>
        <taxon>Meleagris</taxon>
    </lineage>
</organism>
<dbReference type="Ensembl" id="ENSMGAT00000022154.1">
    <property type="protein sequence ID" value="ENSMGAP00000031880.1"/>
    <property type="gene ID" value="ENSMGAG00000017969.1"/>
</dbReference>
<reference evidence="1" key="3">
    <citation type="submission" date="2025-09" db="UniProtKB">
        <authorList>
            <consortium name="Ensembl"/>
        </authorList>
    </citation>
    <scope>IDENTIFICATION</scope>
</reference>
<accession>A0A803YJD2</accession>
<dbReference type="Proteomes" id="UP000001645">
    <property type="component" value="Chromosome 22"/>
</dbReference>
<proteinExistence type="predicted"/>